<dbReference type="Proteomes" id="UP000759537">
    <property type="component" value="Unassembled WGS sequence"/>
</dbReference>
<feature type="compositionally biased region" description="Acidic residues" evidence="1">
    <location>
        <begin position="117"/>
        <end position="137"/>
    </location>
</feature>
<protein>
    <submittedName>
        <fullName evidence="2">Uncharacterized protein</fullName>
    </submittedName>
</protein>
<dbReference type="OrthoDB" id="2530165at2759"/>
<keyword evidence="3" id="KW-1185">Reference proteome</keyword>
<feature type="region of interest" description="Disordered" evidence="1">
    <location>
        <begin position="116"/>
        <end position="218"/>
    </location>
</feature>
<organism evidence="2 3">
    <name type="scientific">Russula ochroleuca</name>
    <dbReference type="NCBI Taxonomy" id="152965"/>
    <lineage>
        <taxon>Eukaryota</taxon>
        <taxon>Fungi</taxon>
        <taxon>Dikarya</taxon>
        <taxon>Basidiomycota</taxon>
        <taxon>Agaricomycotina</taxon>
        <taxon>Agaricomycetes</taxon>
        <taxon>Russulales</taxon>
        <taxon>Russulaceae</taxon>
        <taxon>Russula</taxon>
    </lineage>
</organism>
<dbReference type="Gene3D" id="1.10.238.10">
    <property type="entry name" value="EF-hand"/>
    <property type="match status" value="1"/>
</dbReference>
<reference evidence="2" key="1">
    <citation type="submission" date="2019-10" db="EMBL/GenBank/DDBJ databases">
        <authorList>
            <consortium name="DOE Joint Genome Institute"/>
            <person name="Kuo A."/>
            <person name="Miyauchi S."/>
            <person name="Kiss E."/>
            <person name="Drula E."/>
            <person name="Kohler A."/>
            <person name="Sanchez-Garcia M."/>
            <person name="Andreopoulos B."/>
            <person name="Barry K.W."/>
            <person name="Bonito G."/>
            <person name="Buee M."/>
            <person name="Carver A."/>
            <person name="Chen C."/>
            <person name="Cichocki N."/>
            <person name="Clum A."/>
            <person name="Culley D."/>
            <person name="Crous P.W."/>
            <person name="Fauchery L."/>
            <person name="Girlanda M."/>
            <person name="Hayes R."/>
            <person name="Keri Z."/>
            <person name="LaButti K."/>
            <person name="Lipzen A."/>
            <person name="Lombard V."/>
            <person name="Magnuson J."/>
            <person name="Maillard F."/>
            <person name="Morin E."/>
            <person name="Murat C."/>
            <person name="Nolan M."/>
            <person name="Ohm R."/>
            <person name="Pangilinan J."/>
            <person name="Pereira M."/>
            <person name="Perotto S."/>
            <person name="Peter M."/>
            <person name="Riley R."/>
            <person name="Sitrit Y."/>
            <person name="Stielow B."/>
            <person name="Szollosi G."/>
            <person name="Zifcakova L."/>
            <person name="Stursova M."/>
            <person name="Spatafora J.W."/>
            <person name="Tedersoo L."/>
            <person name="Vaario L.-M."/>
            <person name="Yamada A."/>
            <person name="Yan M."/>
            <person name="Wang P."/>
            <person name="Xu J."/>
            <person name="Bruns T."/>
            <person name="Baldrian P."/>
            <person name="Vilgalys R."/>
            <person name="Henrissat B."/>
            <person name="Grigoriev I.V."/>
            <person name="Hibbett D."/>
            <person name="Nagy L.G."/>
            <person name="Martin F.M."/>
        </authorList>
    </citation>
    <scope>NUCLEOTIDE SEQUENCE</scope>
    <source>
        <strain evidence="2">Prilba</strain>
    </source>
</reference>
<evidence type="ECO:0000313" key="2">
    <source>
        <dbReference type="EMBL" id="KAF8480123.1"/>
    </source>
</evidence>
<feature type="region of interest" description="Disordered" evidence="1">
    <location>
        <begin position="1"/>
        <end position="32"/>
    </location>
</feature>
<gene>
    <name evidence="2" type="ORF">DFH94DRAFT_612358</name>
</gene>
<accession>A0A9P5MW04</accession>
<reference evidence="2" key="2">
    <citation type="journal article" date="2020" name="Nat. Commun.">
        <title>Large-scale genome sequencing of mycorrhizal fungi provides insights into the early evolution of symbiotic traits.</title>
        <authorList>
            <person name="Miyauchi S."/>
            <person name="Kiss E."/>
            <person name="Kuo A."/>
            <person name="Drula E."/>
            <person name="Kohler A."/>
            <person name="Sanchez-Garcia M."/>
            <person name="Morin E."/>
            <person name="Andreopoulos B."/>
            <person name="Barry K.W."/>
            <person name="Bonito G."/>
            <person name="Buee M."/>
            <person name="Carver A."/>
            <person name="Chen C."/>
            <person name="Cichocki N."/>
            <person name="Clum A."/>
            <person name="Culley D."/>
            <person name="Crous P.W."/>
            <person name="Fauchery L."/>
            <person name="Girlanda M."/>
            <person name="Hayes R.D."/>
            <person name="Keri Z."/>
            <person name="LaButti K."/>
            <person name="Lipzen A."/>
            <person name="Lombard V."/>
            <person name="Magnuson J."/>
            <person name="Maillard F."/>
            <person name="Murat C."/>
            <person name="Nolan M."/>
            <person name="Ohm R.A."/>
            <person name="Pangilinan J."/>
            <person name="Pereira M.F."/>
            <person name="Perotto S."/>
            <person name="Peter M."/>
            <person name="Pfister S."/>
            <person name="Riley R."/>
            <person name="Sitrit Y."/>
            <person name="Stielow J.B."/>
            <person name="Szollosi G."/>
            <person name="Zifcakova L."/>
            <person name="Stursova M."/>
            <person name="Spatafora J.W."/>
            <person name="Tedersoo L."/>
            <person name="Vaario L.M."/>
            <person name="Yamada A."/>
            <person name="Yan M."/>
            <person name="Wang P."/>
            <person name="Xu J."/>
            <person name="Bruns T."/>
            <person name="Baldrian P."/>
            <person name="Vilgalys R."/>
            <person name="Dunand C."/>
            <person name="Henrissat B."/>
            <person name="Grigoriev I.V."/>
            <person name="Hibbett D."/>
            <person name="Nagy L.G."/>
            <person name="Martin F.M."/>
        </authorList>
    </citation>
    <scope>NUCLEOTIDE SEQUENCE</scope>
    <source>
        <strain evidence="2">Prilba</strain>
    </source>
</reference>
<evidence type="ECO:0000313" key="3">
    <source>
        <dbReference type="Proteomes" id="UP000759537"/>
    </source>
</evidence>
<comment type="caution">
    <text evidence="2">The sequence shown here is derived from an EMBL/GenBank/DDBJ whole genome shotgun (WGS) entry which is preliminary data.</text>
</comment>
<sequence length="294" mass="32151">APGGFLLDDNPGGFLPPSPTTVRQESGHRPERIEQSSYIPLSRIPYALQLLDLSPDDEQVLAVFRSAASGWEDEPPSRQTAHRRLHGPTAPSEDNDATEGHVGLRDWRAVCAALMDDGGDEDEDGREGSAIDDDDENLNGTGEDLSSELEESPGESSDEYRITEAKSRKRSRKSAAAPGGGAGATRKTRTKKGKTPSTAMRRRSPLSPDTSAEVTPRQRRESLQAFLLFFPGVPEEVAKRRRLGVREVNAVATMLNEKIKTEEIIEMLEAFSTSPDKTMSLSDFEKMMAATRLA</sequence>
<feature type="non-terminal residue" evidence="2">
    <location>
        <position position="1"/>
    </location>
</feature>
<name>A0A9P5MW04_9AGAM</name>
<proteinExistence type="predicted"/>
<feature type="compositionally biased region" description="Basic residues" evidence="1">
    <location>
        <begin position="186"/>
        <end position="204"/>
    </location>
</feature>
<evidence type="ECO:0000256" key="1">
    <source>
        <dbReference type="SAM" id="MobiDB-lite"/>
    </source>
</evidence>
<feature type="compositionally biased region" description="Acidic residues" evidence="1">
    <location>
        <begin position="145"/>
        <end position="157"/>
    </location>
</feature>
<feature type="non-terminal residue" evidence="2">
    <location>
        <position position="294"/>
    </location>
</feature>
<dbReference type="AlphaFoldDB" id="A0A9P5MW04"/>
<dbReference type="EMBL" id="WHVB01000008">
    <property type="protein sequence ID" value="KAF8480123.1"/>
    <property type="molecule type" value="Genomic_DNA"/>
</dbReference>
<feature type="region of interest" description="Disordered" evidence="1">
    <location>
        <begin position="69"/>
        <end position="101"/>
    </location>
</feature>